<feature type="domain" description="WH2" evidence="2">
    <location>
        <begin position="35"/>
        <end position="52"/>
    </location>
</feature>
<organism evidence="3 4">
    <name type="scientific">Nephila pilipes</name>
    <name type="common">Giant wood spider</name>
    <name type="synonym">Nephila maculata</name>
    <dbReference type="NCBI Taxonomy" id="299642"/>
    <lineage>
        <taxon>Eukaryota</taxon>
        <taxon>Metazoa</taxon>
        <taxon>Ecdysozoa</taxon>
        <taxon>Arthropoda</taxon>
        <taxon>Chelicerata</taxon>
        <taxon>Arachnida</taxon>
        <taxon>Araneae</taxon>
        <taxon>Araneomorphae</taxon>
        <taxon>Entelegynae</taxon>
        <taxon>Araneoidea</taxon>
        <taxon>Nephilidae</taxon>
        <taxon>Nephila</taxon>
    </lineage>
</organism>
<feature type="compositionally biased region" description="Pro residues" evidence="1">
    <location>
        <begin position="1"/>
        <end position="15"/>
    </location>
</feature>
<feature type="compositionally biased region" description="Polar residues" evidence="1">
    <location>
        <begin position="161"/>
        <end position="179"/>
    </location>
</feature>
<dbReference type="PANTHER" id="PTHR45691:SF6">
    <property type="entry name" value="PROTEIN DIAPHANOUS"/>
    <property type="match status" value="1"/>
</dbReference>
<gene>
    <name evidence="3" type="primary">NCL1_08322</name>
    <name evidence="3" type="ORF">NPIL_532281</name>
</gene>
<feature type="region of interest" description="Disordered" evidence="1">
    <location>
        <begin position="1"/>
        <end position="495"/>
    </location>
</feature>
<evidence type="ECO:0000259" key="2">
    <source>
        <dbReference type="PROSITE" id="PS51082"/>
    </source>
</evidence>
<dbReference type="EMBL" id="BMAW01080403">
    <property type="protein sequence ID" value="GFU19410.1"/>
    <property type="molecule type" value="Genomic_DNA"/>
</dbReference>
<dbReference type="GO" id="GO:0005884">
    <property type="term" value="C:actin filament"/>
    <property type="evidence" value="ECO:0007669"/>
    <property type="project" value="TreeGrafter"/>
</dbReference>
<evidence type="ECO:0000313" key="3">
    <source>
        <dbReference type="EMBL" id="GFU19410.1"/>
    </source>
</evidence>
<feature type="compositionally biased region" description="Pro residues" evidence="1">
    <location>
        <begin position="359"/>
        <end position="375"/>
    </location>
</feature>
<name>A0A8X6UHY6_NEPPI</name>
<feature type="compositionally biased region" description="Pro residues" evidence="1">
    <location>
        <begin position="306"/>
        <end position="315"/>
    </location>
</feature>
<dbReference type="GO" id="GO:0003779">
    <property type="term" value="F:actin binding"/>
    <property type="evidence" value="ECO:0007669"/>
    <property type="project" value="InterPro"/>
</dbReference>
<keyword evidence="4" id="KW-1185">Reference proteome</keyword>
<dbReference type="PANTHER" id="PTHR45691">
    <property type="entry name" value="PROTEIN DIAPHANOUS"/>
    <property type="match status" value="1"/>
</dbReference>
<feature type="compositionally biased region" description="Polar residues" evidence="1">
    <location>
        <begin position="21"/>
        <end position="30"/>
    </location>
</feature>
<comment type="caution">
    <text evidence="3">The sequence shown here is derived from an EMBL/GenBank/DDBJ whole genome shotgun (WGS) entry which is preliminary data.</text>
</comment>
<sequence>MPPPPPPPAPPPFPKQPLGGPNTQSKSNNFEPPPDRNALLSQIRKGARLKKAETNDRSSPLIEGSKSSSTTTNGAAKPSAGSKSNGPFPVIPPGGLFAQGIPKLRPTTPRNGEGLSQSTLKIQSIKSGSSTSSLDHLRVGQLSGSRSQPPSPVSKPRMASGVTSSYRTAESTITSSGNPSFPDDINIKGPAPAPPPASQKPVFKNNANAEQMINKPSTVKRSASQTNLGQRPRLTRPPPNVKPPPPPKSNATPPQSGPPPPPSKPPNILRRQSFGVGESHNSRFAANKLSVANNDVPKPPVSKSIGPPPPPPPPRNNSAPNDLNQMVTSSSPNQWSKMSTAPPPPPNRAVATGNRSVPIRPPPPRAPAPPPPPPQHQFNSHPAPPSQMKAMLSASSAPPPPPARVSSMKQISDFEDRFKFQSAQSLPKPDKYPNTQKNYPSKANHSRQKQGSRRLPPPPPPQTGTSLTDPNRGQSVPQLHIQLNPGIFSNNYAHS</sequence>
<dbReference type="InterPro" id="IPR003124">
    <property type="entry name" value="WH2_dom"/>
</dbReference>
<proteinExistence type="predicted"/>
<feature type="compositionally biased region" description="Low complexity" evidence="1">
    <location>
        <begin position="124"/>
        <end position="133"/>
    </location>
</feature>
<dbReference type="OrthoDB" id="5877983at2759"/>
<dbReference type="Proteomes" id="UP000887013">
    <property type="component" value="Unassembled WGS sequence"/>
</dbReference>
<evidence type="ECO:0000256" key="1">
    <source>
        <dbReference type="SAM" id="MobiDB-lite"/>
    </source>
</evidence>
<dbReference type="GO" id="GO:0030041">
    <property type="term" value="P:actin filament polymerization"/>
    <property type="evidence" value="ECO:0007669"/>
    <property type="project" value="TreeGrafter"/>
</dbReference>
<feature type="compositionally biased region" description="Polar residues" evidence="1">
    <location>
        <begin position="316"/>
        <end position="339"/>
    </location>
</feature>
<evidence type="ECO:0000313" key="4">
    <source>
        <dbReference type="Proteomes" id="UP000887013"/>
    </source>
</evidence>
<dbReference type="PROSITE" id="PS51082">
    <property type="entry name" value="WH2"/>
    <property type="match status" value="1"/>
</dbReference>
<dbReference type="AlphaFoldDB" id="A0A8X6UHY6"/>
<dbReference type="InterPro" id="IPR051412">
    <property type="entry name" value="Formin_Homology_Diaphanous_sf"/>
</dbReference>
<feature type="compositionally biased region" description="Polar residues" evidence="1">
    <location>
        <begin position="433"/>
        <end position="443"/>
    </location>
</feature>
<feature type="compositionally biased region" description="Pro residues" evidence="1">
    <location>
        <begin position="235"/>
        <end position="248"/>
    </location>
</feature>
<feature type="compositionally biased region" description="Polar residues" evidence="1">
    <location>
        <begin position="65"/>
        <end position="74"/>
    </location>
</feature>
<feature type="compositionally biased region" description="Pro residues" evidence="1">
    <location>
        <begin position="255"/>
        <end position="265"/>
    </location>
</feature>
<feature type="compositionally biased region" description="Polar residues" evidence="1">
    <location>
        <begin position="108"/>
        <end position="122"/>
    </location>
</feature>
<dbReference type="SMART" id="SM00246">
    <property type="entry name" value="WH2"/>
    <property type="match status" value="1"/>
</dbReference>
<reference evidence="3" key="1">
    <citation type="submission" date="2020-08" db="EMBL/GenBank/DDBJ databases">
        <title>Multicomponent nature underlies the extraordinary mechanical properties of spider dragline silk.</title>
        <authorList>
            <person name="Kono N."/>
            <person name="Nakamura H."/>
            <person name="Mori M."/>
            <person name="Yoshida Y."/>
            <person name="Ohtoshi R."/>
            <person name="Malay A.D."/>
            <person name="Moran D.A.P."/>
            <person name="Tomita M."/>
            <person name="Numata K."/>
            <person name="Arakawa K."/>
        </authorList>
    </citation>
    <scope>NUCLEOTIDE SEQUENCE</scope>
</reference>
<accession>A0A8X6UHY6</accession>
<dbReference type="Pfam" id="PF02205">
    <property type="entry name" value="WH2"/>
    <property type="match status" value="1"/>
</dbReference>
<feature type="compositionally biased region" description="Polar residues" evidence="1">
    <location>
        <begin position="205"/>
        <end position="229"/>
    </location>
</feature>
<feature type="compositionally biased region" description="Polar residues" evidence="1">
    <location>
        <begin position="468"/>
        <end position="477"/>
    </location>
</feature>
<protein>
    <submittedName>
        <fullName evidence="3">WH2 domain-containing protein</fullName>
    </submittedName>
</protein>